<dbReference type="EMBL" id="MU620897">
    <property type="protein sequence ID" value="KAI8583135.1"/>
    <property type="molecule type" value="Genomic_DNA"/>
</dbReference>
<reference evidence="3" key="2">
    <citation type="journal article" date="2022" name="Proc. Natl. Acad. Sci. U.S.A.">
        <title>Diploid-dominant life cycles characterize the early evolution of Fungi.</title>
        <authorList>
            <person name="Amses K.R."/>
            <person name="Simmons D.R."/>
            <person name="Longcore J.E."/>
            <person name="Mondo S.J."/>
            <person name="Seto K."/>
            <person name="Jeronimo G.H."/>
            <person name="Bonds A.E."/>
            <person name="Quandt C.A."/>
            <person name="Davis W.J."/>
            <person name="Chang Y."/>
            <person name="Federici B.A."/>
            <person name="Kuo A."/>
            <person name="LaButti K."/>
            <person name="Pangilinan J."/>
            <person name="Andreopoulos W."/>
            <person name="Tritt A."/>
            <person name="Riley R."/>
            <person name="Hundley H."/>
            <person name="Johnson J."/>
            <person name="Lipzen A."/>
            <person name="Barry K."/>
            <person name="Lang B.F."/>
            <person name="Cuomo C.A."/>
            <person name="Buchler N.E."/>
            <person name="Grigoriev I.V."/>
            <person name="Spatafora J.W."/>
            <person name="Stajich J.E."/>
            <person name="James T.Y."/>
        </authorList>
    </citation>
    <scope>NUCLEOTIDE SEQUENCE</scope>
    <source>
        <strain evidence="3">AG</strain>
    </source>
</reference>
<evidence type="ECO:0000313" key="4">
    <source>
        <dbReference type="Proteomes" id="UP001206595"/>
    </source>
</evidence>
<feature type="region of interest" description="Disordered" evidence="2">
    <location>
        <begin position="300"/>
        <end position="366"/>
    </location>
</feature>
<gene>
    <name evidence="3" type="ORF">K450DRAFT_277623</name>
</gene>
<evidence type="ECO:0000256" key="2">
    <source>
        <dbReference type="SAM" id="MobiDB-lite"/>
    </source>
</evidence>
<reference evidence="3" key="1">
    <citation type="submission" date="2021-06" db="EMBL/GenBank/DDBJ databases">
        <authorList>
            <consortium name="DOE Joint Genome Institute"/>
            <person name="Mondo S.J."/>
            <person name="Amses K.R."/>
            <person name="Simmons D.R."/>
            <person name="Longcore J.E."/>
            <person name="Seto K."/>
            <person name="Alves G.H."/>
            <person name="Bonds A.E."/>
            <person name="Quandt C.A."/>
            <person name="Davis W.J."/>
            <person name="Chang Y."/>
            <person name="Letcher P.M."/>
            <person name="Powell M.J."/>
            <person name="Kuo A."/>
            <person name="Labutti K."/>
            <person name="Pangilinan J."/>
            <person name="Andreopoulos W."/>
            <person name="Tritt A."/>
            <person name="Riley R."/>
            <person name="Hundley H."/>
            <person name="Johnson J."/>
            <person name="Lipzen A."/>
            <person name="Barry K."/>
            <person name="Berbee M.L."/>
            <person name="Buchler N.E."/>
            <person name="Grigoriev I.V."/>
            <person name="Spatafora J.W."/>
            <person name="Stajich J.E."/>
            <person name="James T.Y."/>
        </authorList>
    </citation>
    <scope>NUCLEOTIDE SEQUENCE</scope>
    <source>
        <strain evidence="3">AG</strain>
    </source>
</reference>
<evidence type="ECO:0000256" key="1">
    <source>
        <dbReference type="SAM" id="Coils"/>
    </source>
</evidence>
<sequence length="417" mass="47259">MSFQKATSLLGSQFYHNVGNNQAKTTNRTSVRNVIVEAVLGSEARLNYLKYADRSTDWPHGRPSDVLSAPSEVADSLPPVLVEVQNTIDVNFAKRTIQYCLAVNEQYGISPIVVVFGIHPTRIANDLVQSDQLPYAKEYPCKPWAKSFYVLDPITIHSHVQKQPMEPLVAIERFLHRQKRTLLDMGSKERADETIKMLYAIARAISESIVTLEERTIDVLSNACEQAQERFRKIKEACDIEDVEELRKRTREYAEDGDMHMENCKRKLQRTLEFVSTGLPEEAEEDGPSTSERHEDILQEEAGEGGPSTSERHEDILPEESEEGGPSTSERHEDILPEESEEGGPFTSERTEDILPASDQPNTVSPDFAFVENFRSTQRRMNWGACFNAGRAQDLFTSYRDSKSLNASFFKAQKHKQ</sequence>
<accession>A0AAD5EIX5</accession>
<comment type="caution">
    <text evidence="3">The sequence shown here is derived from an EMBL/GenBank/DDBJ whole genome shotgun (WGS) entry which is preliminary data.</text>
</comment>
<dbReference type="GeneID" id="75918610"/>
<dbReference type="RefSeq" id="XP_051448139.1">
    <property type="nucleotide sequence ID" value="XM_051593268.1"/>
</dbReference>
<organism evidence="3 4">
    <name type="scientific">Umbelopsis ramanniana AG</name>
    <dbReference type="NCBI Taxonomy" id="1314678"/>
    <lineage>
        <taxon>Eukaryota</taxon>
        <taxon>Fungi</taxon>
        <taxon>Fungi incertae sedis</taxon>
        <taxon>Mucoromycota</taxon>
        <taxon>Mucoromycotina</taxon>
        <taxon>Umbelopsidomycetes</taxon>
        <taxon>Umbelopsidales</taxon>
        <taxon>Umbelopsidaceae</taxon>
        <taxon>Umbelopsis</taxon>
    </lineage>
</organism>
<keyword evidence="4" id="KW-1185">Reference proteome</keyword>
<keyword evidence="1" id="KW-0175">Coiled coil</keyword>
<proteinExistence type="predicted"/>
<protein>
    <submittedName>
        <fullName evidence="3">Uncharacterized protein</fullName>
    </submittedName>
</protein>
<dbReference type="AlphaFoldDB" id="A0AAD5EIX5"/>
<evidence type="ECO:0000313" key="3">
    <source>
        <dbReference type="EMBL" id="KAI8583135.1"/>
    </source>
</evidence>
<feature type="coiled-coil region" evidence="1">
    <location>
        <begin position="210"/>
        <end position="237"/>
    </location>
</feature>
<dbReference type="Proteomes" id="UP001206595">
    <property type="component" value="Unassembled WGS sequence"/>
</dbReference>
<name>A0AAD5EIX5_UMBRA</name>